<name>A0A553HUR2_9PEZI</name>
<dbReference type="EMBL" id="VFLP01000043">
    <property type="protein sequence ID" value="TRX91688.1"/>
    <property type="molecule type" value="Genomic_DNA"/>
</dbReference>
<keyword evidence="1" id="KW-0677">Repeat</keyword>
<dbReference type="GO" id="GO:0005634">
    <property type="term" value="C:nucleus"/>
    <property type="evidence" value="ECO:0007669"/>
    <property type="project" value="TreeGrafter"/>
</dbReference>
<dbReference type="InterPro" id="IPR036770">
    <property type="entry name" value="Ankyrin_rpt-contain_sf"/>
</dbReference>
<evidence type="ECO:0000256" key="1">
    <source>
        <dbReference type="ARBA" id="ARBA00022737"/>
    </source>
</evidence>
<gene>
    <name evidence="4" type="ORF">FHL15_007470</name>
</gene>
<evidence type="ECO:0000313" key="5">
    <source>
        <dbReference type="Proteomes" id="UP000319160"/>
    </source>
</evidence>
<keyword evidence="2 3" id="KW-0040">ANK repeat</keyword>
<accession>A0A553HUR2</accession>
<dbReference type="PROSITE" id="PS50297">
    <property type="entry name" value="ANK_REP_REGION"/>
    <property type="match status" value="1"/>
</dbReference>
<dbReference type="SUPFAM" id="SSF48403">
    <property type="entry name" value="Ankyrin repeat"/>
    <property type="match status" value="1"/>
</dbReference>
<evidence type="ECO:0000256" key="3">
    <source>
        <dbReference type="PROSITE-ProRule" id="PRU00023"/>
    </source>
</evidence>
<dbReference type="GO" id="GO:0005737">
    <property type="term" value="C:cytoplasm"/>
    <property type="evidence" value="ECO:0007669"/>
    <property type="project" value="TreeGrafter"/>
</dbReference>
<dbReference type="Gene3D" id="1.25.40.20">
    <property type="entry name" value="Ankyrin repeat-containing domain"/>
    <property type="match status" value="1"/>
</dbReference>
<dbReference type="PANTHER" id="PTHR24189:SF50">
    <property type="entry name" value="ANKYRIN REPEAT AND SOCS BOX PROTEIN 2"/>
    <property type="match status" value="1"/>
</dbReference>
<feature type="repeat" description="ANK" evidence="3">
    <location>
        <begin position="85"/>
        <end position="117"/>
    </location>
</feature>
<dbReference type="OrthoDB" id="5151869at2759"/>
<dbReference type="InterPro" id="IPR050745">
    <property type="entry name" value="Multifunctional_regulatory"/>
</dbReference>
<evidence type="ECO:0000313" key="4">
    <source>
        <dbReference type="EMBL" id="TRX91688.1"/>
    </source>
</evidence>
<dbReference type="InterPro" id="IPR002110">
    <property type="entry name" value="Ankyrin_rpt"/>
</dbReference>
<dbReference type="PANTHER" id="PTHR24189">
    <property type="entry name" value="MYOTROPHIN"/>
    <property type="match status" value="1"/>
</dbReference>
<proteinExistence type="predicted"/>
<keyword evidence="5" id="KW-1185">Reference proteome</keyword>
<protein>
    <submittedName>
        <fullName evidence="4">Uncharacterized protein</fullName>
    </submittedName>
</protein>
<evidence type="ECO:0000256" key="2">
    <source>
        <dbReference type="ARBA" id="ARBA00023043"/>
    </source>
</evidence>
<comment type="caution">
    <text evidence="4">The sequence shown here is derived from an EMBL/GenBank/DDBJ whole genome shotgun (WGS) entry which is preliminary data.</text>
</comment>
<dbReference type="Proteomes" id="UP000319160">
    <property type="component" value="Unassembled WGS sequence"/>
</dbReference>
<dbReference type="PROSITE" id="PS50088">
    <property type="entry name" value="ANK_REPEAT"/>
    <property type="match status" value="1"/>
</dbReference>
<reference evidence="5" key="1">
    <citation type="submission" date="2019-06" db="EMBL/GenBank/DDBJ databases">
        <title>Draft genome sequence of the griseofulvin-producing fungus Xylaria cubensis strain G536.</title>
        <authorList>
            <person name="Mead M.E."/>
            <person name="Raja H.A."/>
            <person name="Steenwyk J.L."/>
            <person name="Knowles S.L."/>
            <person name="Oberlies N.H."/>
            <person name="Rokas A."/>
        </authorList>
    </citation>
    <scope>NUCLEOTIDE SEQUENCE [LARGE SCALE GENOMIC DNA]</scope>
    <source>
        <strain evidence="5">G536</strain>
    </source>
</reference>
<dbReference type="AlphaFoldDB" id="A0A553HUR2"/>
<organism evidence="4 5">
    <name type="scientific">Xylaria flabelliformis</name>
    <dbReference type="NCBI Taxonomy" id="2512241"/>
    <lineage>
        <taxon>Eukaryota</taxon>
        <taxon>Fungi</taxon>
        <taxon>Dikarya</taxon>
        <taxon>Ascomycota</taxon>
        <taxon>Pezizomycotina</taxon>
        <taxon>Sordariomycetes</taxon>
        <taxon>Xylariomycetidae</taxon>
        <taxon>Xylariales</taxon>
        <taxon>Xylariaceae</taxon>
        <taxon>Xylaria</taxon>
    </lineage>
</organism>
<dbReference type="STRING" id="2512241.A0A553HUR2"/>
<sequence>MHTVLDDKALDFSNEAKDDVSKNPEDGISSYTDALINQGENLRSRTNHRKPALHYASINCYKRVDMIKPLQNSGTREIVSLKDDNDRTLLYYAAKSNFAEGIKLLVEYGAHIDILNNHGFSPYLWTVNAAGLGTTRILLSLGVDVSSTSADGKSALAAASGDWITDHGRLREKDCTVPRCCLGEECGFHIIPAGETWEKFIPDNMILQRLRQAGYRKPELDHLFELLEFNRERFYYSEEAYQFSRVFMLESFIDQRRKKREDEPGDKHREKIEVRLREGEERVAQMLAYIGKPVPEGAKYDAKQLEERYRA</sequence>
<dbReference type="Pfam" id="PF13606">
    <property type="entry name" value="Ank_3"/>
    <property type="match status" value="1"/>
</dbReference>
<dbReference type="SMART" id="SM00248">
    <property type="entry name" value="ANK"/>
    <property type="match status" value="3"/>
</dbReference>